<sequence length="86" mass="10540">MDLQQFIEENRMEIHLFWIDNNWRKTGGTANNYNLIIDMENKVYKQFVNPFYGYYKAEDIEVKRKSDIVDYIKYLKDNGFKEEEDI</sequence>
<dbReference type="AlphaFoldDB" id="A7AXP7"/>
<dbReference type="EMBL" id="AAYG02000001">
    <property type="protein sequence ID" value="EDN79548.1"/>
    <property type="molecule type" value="Genomic_DNA"/>
</dbReference>
<accession>A7AXP7</accession>
<evidence type="ECO:0000313" key="2">
    <source>
        <dbReference type="Proteomes" id="UP000004410"/>
    </source>
</evidence>
<protein>
    <submittedName>
        <fullName evidence="1">Uncharacterized protein</fullName>
    </submittedName>
</protein>
<proteinExistence type="predicted"/>
<reference evidence="1 2" key="1">
    <citation type="submission" date="2007-04" db="EMBL/GenBank/DDBJ databases">
        <authorList>
            <person name="Fulton L."/>
            <person name="Clifton S."/>
            <person name="Fulton B."/>
            <person name="Xu J."/>
            <person name="Minx P."/>
            <person name="Pepin K.H."/>
            <person name="Johnson M."/>
            <person name="Thiruvilangam P."/>
            <person name="Bhonagiri V."/>
            <person name="Nash W.E."/>
            <person name="Mardis E.R."/>
            <person name="Wilson R.K."/>
        </authorList>
    </citation>
    <scope>NUCLEOTIDE SEQUENCE [LARGE SCALE GENOMIC DNA]</scope>
    <source>
        <strain evidence="1 2">ATCC 29149</strain>
    </source>
</reference>
<reference evidence="1 2" key="2">
    <citation type="submission" date="2007-06" db="EMBL/GenBank/DDBJ databases">
        <title>Draft genome sequence of Ruminococcus gnavus (ATCC 29149).</title>
        <authorList>
            <person name="Sudarsanam P."/>
            <person name="Ley R."/>
            <person name="Guruge J."/>
            <person name="Turnbaugh P.J."/>
            <person name="Mahowald M."/>
            <person name="Liep D."/>
            <person name="Gordon J."/>
        </authorList>
    </citation>
    <scope>NUCLEOTIDE SEQUENCE [LARGE SCALE GENOMIC DNA]</scope>
    <source>
        <strain evidence="1 2">ATCC 29149</strain>
    </source>
</reference>
<evidence type="ECO:0000313" key="1">
    <source>
        <dbReference type="EMBL" id="EDN79548.1"/>
    </source>
</evidence>
<name>A7AXP7_MEDG7</name>
<comment type="caution">
    <text evidence="1">The sequence shown here is derived from an EMBL/GenBank/DDBJ whole genome shotgun (WGS) entry which is preliminary data.</text>
</comment>
<gene>
    <name evidence="1" type="ORF">RUMGNA_00059</name>
</gene>
<dbReference type="Proteomes" id="UP000004410">
    <property type="component" value="Unassembled WGS sequence"/>
</dbReference>
<dbReference type="PaxDb" id="411470-RUMGNA_00059"/>
<organism evidence="1 2">
    <name type="scientific">Mediterraneibacter gnavus (strain ATCC 29149 / DSM 114966 / JCM 6515 / VPI C7-9)</name>
    <name type="common">Ruminococcus gnavus</name>
    <dbReference type="NCBI Taxonomy" id="411470"/>
    <lineage>
        <taxon>Bacteria</taxon>
        <taxon>Bacillati</taxon>
        <taxon>Bacillota</taxon>
        <taxon>Clostridia</taxon>
        <taxon>Lachnospirales</taxon>
        <taxon>Lachnospiraceae</taxon>
        <taxon>Mediterraneibacter</taxon>
    </lineage>
</organism>